<reference evidence="1 2" key="1">
    <citation type="journal article" date="2015" name="Stand. Genomic Sci.">
        <title>Complete genome sequences of bacteriophages P12002L and P12002S, two lytic phages that infect a marine Polaribacter strain.</title>
        <authorList>
            <person name="Kang I."/>
            <person name="Jang H."/>
            <person name="Cho J.-C."/>
        </authorList>
    </citation>
    <scope>NUCLEOTIDE SEQUENCE [LARGE SCALE GENOMIC DNA]</scope>
</reference>
<dbReference type="GeneID" id="26636150"/>
<proteinExistence type="predicted"/>
<protein>
    <submittedName>
        <fullName evidence="1">Uncharacterized protein</fullName>
    </submittedName>
</protein>
<accession>A0A0F7IKI2</accession>
<dbReference type="OrthoDB" id="30019at10239"/>
<gene>
    <name evidence="1" type="ORF">P12002L_0071</name>
</gene>
<dbReference type="Proteomes" id="UP000204415">
    <property type="component" value="Segment"/>
</dbReference>
<evidence type="ECO:0000313" key="1">
    <source>
        <dbReference type="EMBL" id="AKG94245.1"/>
    </source>
</evidence>
<name>A0A0F7IKI2_9CAUD</name>
<dbReference type="RefSeq" id="YP_009209731.1">
    <property type="nucleotide sequence ID" value="NC_028924.1"/>
</dbReference>
<sequence length="219" mass="26274">MRITKTKTTRENRIGWFTQRGEKKYLYMGNFTNEKTALKWLDNYLKKGKNLKRNLFLEEYEVVKVEQKITPYLNKNKKITKCQFAKLKNIPNELVYVTCISHKKVHFFYFEKENGIVISKKSSFLPEERIKEFKVLNKSFRPDKGILKMIKKDLKEECLFENYEKQSPELAKIVNKWTDKMINKGLTYKNCGEFLKEVQKIGYTFQYDLVAEPFNLKKM</sequence>
<keyword evidence="2" id="KW-1185">Reference proteome</keyword>
<organism evidence="1 2">
    <name type="scientific">Polaribacter phage P12002L</name>
    <dbReference type="NCBI Taxonomy" id="1647386"/>
    <lineage>
        <taxon>Viruses</taxon>
        <taxon>Duplodnaviria</taxon>
        <taxon>Heunggongvirae</taxon>
        <taxon>Uroviricota</taxon>
        <taxon>Caudoviricetes</taxon>
        <taxon>Incheonvirus</taxon>
        <taxon>Incheonvirus P12002L</taxon>
    </lineage>
</organism>
<evidence type="ECO:0000313" key="2">
    <source>
        <dbReference type="Proteomes" id="UP000204415"/>
    </source>
</evidence>
<dbReference type="EMBL" id="KR136259">
    <property type="protein sequence ID" value="AKG94245.1"/>
    <property type="molecule type" value="Genomic_DNA"/>
</dbReference>
<dbReference type="KEGG" id="vg:26636150"/>